<proteinExistence type="predicted"/>
<dbReference type="Proteomes" id="UP001642464">
    <property type="component" value="Unassembled WGS sequence"/>
</dbReference>
<comment type="caution">
    <text evidence="3">The sequence shown here is derived from an EMBL/GenBank/DDBJ whole genome shotgun (WGS) entry which is preliminary data.</text>
</comment>
<sequence length="879" mass="97746">MGKRVSSGSATSKKKAKANQKEVTDDPKLAHVGRICEWFFDWADQYLMKKYRTKVTCGMITYSDDLSIGPKYLRVWQLGYRSDFGLPGMADPYDMCSLIQLVLTQGFRTDPNEGGVEKLTVTQPNKAWLDAPYKELPQLVEGTLPPFSVAFVKGWRRSLSILIVCEGIRSLGIPFEELTPEFKASVRVVHGAVGQYATPKDAIWASRGITLSTTQTRRPPNAMNFIRQLEILKKSGEESEWHNATRVARAFQIGEKESRSVSYLQTKVSPAVVAELRQSVRLRGMRHYLTHDLLAAEMFNVGWSSGKTGSLVAWQAELTNLEDNVLVTRFLKRLQADWDRATVKKAWLYKDAWCIHAAVGGFLAIMDQLRASIPQKDFADAAPGIENQFDLGILDTDVVHYLECNVPPVSLDQVPFVRSMIISVEQRKLRESQETERELDEKCNMANAEKLRHQFRKDMEVLRARVPDQVQAAKEAALDKKKGQEFTKEFMENKCKLLFPGNDPAALGKAFPDVANFLSKDSLKKGGMDITVPVTLSFDKASNHANDKRPSNHGKGIPAHTEIISSYVRGMEWQDGDVVIFADCLPNRYAEFGHAVLERLLDSTIRRPPMYYVGVLREDQREIQAALERKVYEFWDASDSAPPKSRATEPVQEPTLELLGWANGGPVFPDQLLQKFAEGSTAAAEILAMKKELLTEFPSASQQTQTGRASKGRLAGNRASGRPDYSIEGGAKPLDTTAAIQRDHIPQSAFNVTRKAYCAAGKGKPALVVGSDMAIYLGNESDQELTLEAMELCGFNTGEYQQKAIAGMGESELSGVCFRHVSIGSTFGQMDKLPKGSACQVIWDVEFQTGSTNPKIVGLKPKIYLTGKIALPPNTWTKL</sequence>
<feature type="region of interest" description="Disordered" evidence="2">
    <location>
        <begin position="698"/>
        <end position="731"/>
    </location>
</feature>
<keyword evidence="4" id="KW-1185">Reference proteome</keyword>
<feature type="compositionally biased region" description="Low complexity" evidence="2">
    <location>
        <begin position="1"/>
        <end position="11"/>
    </location>
</feature>
<protein>
    <submittedName>
        <fullName evidence="3">FO synthase subunit 1</fullName>
    </submittedName>
</protein>
<evidence type="ECO:0000256" key="2">
    <source>
        <dbReference type="SAM" id="MobiDB-lite"/>
    </source>
</evidence>
<dbReference type="EMBL" id="CAXAMM010018513">
    <property type="protein sequence ID" value="CAK9043568.1"/>
    <property type="molecule type" value="Genomic_DNA"/>
</dbReference>
<organism evidence="3 4">
    <name type="scientific">Durusdinium trenchii</name>
    <dbReference type="NCBI Taxonomy" id="1381693"/>
    <lineage>
        <taxon>Eukaryota</taxon>
        <taxon>Sar</taxon>
        <taxon>Alveolata</taxon>
        <taxon>Dinophyceae</taxon>
        <taxon>Suessiales</taxon>
        <taxon>Symbiodiniaceae</taxon>
        <taxon>Durusdinium</taxon>
    </lineage>
</organism>
<feature type="coiled-coil region" evidence="1">
    <location>
        <begin position="422"/>
        <end position="465"/>
    </location>
</feature>
<name>A0ABP0LXC0_9DINO</name>
<evidence type="ECO:0000313" key="4">
    <source>
        <dbReference type="Proteomes" id="UP001642464"/>
    </source>
</evidence>
<feature type="region of interest" description="Disordered" evidence="2">
    <location>
        <begin position="1"/>
        <end position="23"/>
    </location>
</feature>
<keyword evidence="1" id="KW-0175">Coiled coil</keyword>
<reference evidence="3 4" key="1">
    <citation type="submission" date="2024-02" db="EMBL/GenBank/DDBJ databases">
        <authorList>
            <person name="Chen Y."/>
            <person name="Shah S."/>
            <person name="Dougan E. K."/>
            <person name="Thang M."/>
            <person name="Chan C."/>
        </authorList>
    </citation>
    <scope>NUCLEOTIDE SEQUENCE [LARGE SCALE GENOMIC DNA]</scope>
</reference>
<accession>A0ABP0LXC0</accession>
<feature type="compositionally biased region" description="Polar residues" evidence="2">
    <location>
        <begin position="698"/>
        <end position="708"/>
    </location>
</feature>
<evidence type="ECO:0000256" key="1">
    <source>
        <dbReference type="SAM" id="Coils"/>
    </source>
</evidence>
<gene>
    <name evidence="3" type="ORF">SCF082_LOCUS24874</name>
</gene>
<evidence type="ECO:0000313" key="3">
    <source>
        <dbReference type="EMBL" id="CAK9043568.1"/>
    </source>
</evidence>